<gene>
    <name evidence="2" type="ORF">SOCE26_033750</name>
</gene>
<name>A0A2L0ERQ6_SORCE</name>
<proteinExistence type="predicted"/>
<dbReference type="Proteomes" id="UP000238348">
    <property type="component" value="Chromosome"/>
</dbReference>
<dbReference type="EMBL" id="CP012673">
    <property type="protein sequence ID" value="AUX41950.1"/>
    <property type="molecule type" value="Genomic_DNA"/>
</dbReference>
<evidence type="ECO:0000256" key="1">
    <source>
        <dbReference type="SAM" id="MobiDB-lite"/>
    </source>
</evidence>
<evidence type="ECO:0000313" key="3">
    <source>
        <dbReference type="Proteomes" id="UP000238348"/>
    </source>
</evidence>
<evidence type="ECO:0000313" key="2">
    <source>
        <dbReference type="EMBL" id="AUX41950.1"/>
    </source>
</evidence>
<accession>A0A2L0ERQ6</accession>
<feature type="region of interest" description="Disordered" evidence="1">
    <location>
        <begin position="1"/>
        <end position="36"/>
    </location>
</feature>
<protein>
    <submittedName>
        <fullName evidence="2">Uncharacterized protein</fullName>
    </submittedName>
</protein>
<organism evidence="2 3">
    <name type="scientific">Sorangium cellulosum</name>
    <name type="common">Polyangium cellulosum</name>
    <dbReference type="NCBI Taxonomy" id="56"/>
    <lineage>
        <taxon>Bacteria</taxon>
        <taxon>Pseudomonadati</taxon>
        <taxon>Myxococcota</taxon>
        <taxon>Polyangia</taxon>
        <taxon>Polyangiales</taxon>
        <taxon>Polyangiaceae</taxon>
        <taxon>Sorangium</taxon>
    </lineage>
</organism>
<reference evidence="2 3" key="1">
    <citation type="submission" date="2015-09" db="EMBL/GenBank/DDBJ databases">
        <title>Sorangium comparison.</title>
        <authorList>
            <person name="Zaburannyi N."/>
            <person name="Bunk B."/>
            <person name="Overmann J."/>
            <person name="Mueller R."/>
        </authorList>
    </citation>
    <scope>NUCLEOTIDE SEQUENCE [LARGE SCALE GENOMIC DNA]</scope>
    <source>
        <strain evidence="2 3">So ce26</strain>
    </source>
</reference>
<sequence>MEARGTGEALGAASVGRRAPRLRIRRAPRPGAWRAA</sequence>
<dbReference type="AlphaFoldDB" id="A0A2L0ERQ6"/>
<feature type="compositionally biased region" description="Basic residues" evidence="1">
    <location>
        <begin position="18"/>
        <end position="28"/>
    </location>
</feature>